<evidence type="ECO:0000313" key="8">
    <source>
        <dbReference type="Proteomes" id="UP000672602"/>
    </source>
</evidence>
<evidence type="ECO:0000259" key="6">
    <source>
        <dbReference type="Pfam" id="PF00082"/>
    </source>
</evidence>
<dbReference type="AlphaFoldDB" id="A0A8J7V0D7"/>
<dbReference type="CDD" id="cd04847">
    <property type="entry name" value="Peptidases_S8_Subtilisin_like_2"/>
    <property type="match status" value="1"/>
</dbReference>
<organism evidence="7 8">
    <name type="scientific">Marivibrio halodurans</name>
    <dbReference type="NCBI Taxonomy" id="2039722"/>
    <lineage>
        <taxon>Bacteria</taxon>
        <taxon>Pseudomonadati</taxon>
        <taxon>Pseudomonadota</taxon>
        <taxon>Alphaproteobacteria</taxon>
        <taxon>Rhodospirillales</taxon>
        <taxon>Rhodospirillaceae</taxon>
        <taxon>Marivibrio</taxon>
    </lineage>
</organism>
<dbReference type="InterPro" id="IPR050131">
    <property type="entry name" value="Peptidase_S8_subtilisin-like"/>
</dbReference>
<name>A0A8J7V0D7_9PROT</name>
<reference evidence="7" key="1">
    <citation type="submission" date="2021-04" db="EMBL/GenBank/DDBJ databases">
        <authorList>
            <person name="Zhang D.-C."/>
        </authorList>
    </citation>
    <scope>NUCLEOTIDE SEQUENCE</scope>
    <source>
        <strain evidence="7">CGMCC 1.15697</strain>
    </source>
</reference>
<comment type="caution">
    <text evidence="7">The sequence shown here is derived from an EMBL/GenBank/DDBJ whole genome shotgun (WGS) entry which is preliminary data.</text>
</comment>
<keyword evidence="4 5" id="KW-0720">Serine protease</keyword>
<dbReference type="PANTHER" id="PTHR43806:SF11">
    <property type="entry name" value="CEREVISIN-RELATED"/>
    <property type="match status" value="1"/>
</dbReference>
<feature type="domain" description="Peptidase S8/S53" evidence="6">
    <location>
        <begin position="286"/>
        <end position="620"/>
    </location>
</feature>
<comment type="similarity">
    <text evidence="1 5">Belongs to the peptidase S8 family.</text>
</comment>
<dbReference type="GO" id="GO:0006508">
    <property type="term" value="P:proteolysis"/>
    <property type="evidence" value="ECO:0007669"/>
    <property type="project" value="UniProtKB-KW"/>
</dbReference>
<evidence type="ECO:0000256" key="3">
    <source>
        <dbReference type="ARBA" id="ARBA00022801"/>
    </source>
</evidence>
<evidence type="ECO:0000313" key="7">
    <source>
        <dbReference type="EMBL" id="MBP5856696.1"/>
    </source>
</evidence>
<dbReference type="PANTHER" id="PTHR43806">
    <property type="entry name" value="PEPTIDASE S8"/>
    <property type="match status" value="1"/>
</dbReference>
<dbReference type="SUPFAM" id="SSF52743">
    <property type="entry name" value="Subtilisin-like"/>
    <property type="match status" value="1"/>
</dbReference>
<dbReference type="Pfam" id="PF00082">
    <property type="entry name" value="Peptidase_S8"/>
    <property type="match status" value="1"/>
</dbReference>
<dbReference type="PROSITE" id="PS51892">
    <property type="entry name" value="SUBTILASE"/>
    <property type="match status" value="1"/>
</dbReference>
<proteinExistence type="inferred from homology"/>
<accession>A0A8J7V0D7</accession>
<dbReference type="RefSeq" id="WP_210681256.1">
    <property type="nucleotide sequence ID" value="NZ_JAGMWN010000002.1"/>
</dbReference>
<keyword evidence="2 5" id="KW-0645">Protease</keyword>
<dbReference type="Proteomes" id="UP000672602">
    <property type="component" value="Unassembled WGS sequence"/>
</dbReference>
<evidence type="ECO:0000256" key="4">
    <source>
        <dbReference type="ARBA" id="ARBA00022825"/>
    </source>
</evidence>
<dbReference type="EMBL" id="JAGMWN010000002">
    <property type="protein sequence ID" value="MBP5856696.1"/>
    <property type="molecule type" value="Genomic_DNA"/>
</dbReference>
<feature type="active site" description="Charge relay system" evidence="5">
    <location>
        <position position="558"/>
    </location>
</feature>
<dbReference type="InterPro" id="IPR034074">
    <property type="entry name" value="Y4bN_pept_dom"/>
</dbReference>
<dbReference type="InterPro" id="IPR000209">
    <property type="entry name" value="Peptidase_S8/S53_dom"/>
</dbReference>
<protein>
    <submittedName>
        <fullName evidence="7">S8 family peptidase</fullName>
    </submittedName>
</protein>
<evidence type="ECO:0000256" key="1">
    <source>
        <dbReference type="ARBA" id="ARBA00011073"/>
    </source>
</evidence>
<sequence length="831" mass="91536">MPPDNVRHHPHLFDPNAASIHDFITPRPGRGKAISLQARDRAQHAARLLGQMEDIEAMAAERIAAQKAEGVDAGNGVYLQFDSEPGFDLKFESLDFAPSGIELCSVRRSPIDRLQATVFVPDGKLSFFLNRITAYRDDDTNPKKDGSTQPKNRDLVESIADIRLAALEALWTDDPELYPVPDQDVGWEVWLRKSDKLDHLQRFREIAAAHDLTVSEESISFIDRVIVLVSGTGRNLARSTELLGAIAELRLPKTAASFFTQMNSVEQQDWVDDLAGRLLPPDAASPYVCLLDTGVNRGHTLLAPLLADADLHTYKPDWGVDDRGGHGTPMAGIAAYGDLTDALASAGQWPATHQLESVKIINDADPHDPELYGAVTSESVNRVEVNPERRRIFCMAISTPDGRDRGRPSSWSAAVDSLASGADDQVHRLVILAAGNTAPTSRGDYPNSNLTDGIHDPGQAWNALTVGGYTEKALVDQQQFPGWEALAAHSDLAPASCTSMTWKRTRWPVKPDVVFEAGNMARHADFEEPDYIDDALQLLSTPSDFARRRPLSTFGDTSAAAALAARQAAMLWAKYPNLTPEAIRALIVHSAQWTEPMLQRFTDPQGQVDYEAVMRCFGFGVPRLREVLSSADNSLTLIAQGSIKPFQKIENDVKYRELKLHALPWPKDALEALQDTQVTLRITLSYFVEPNPGDRGWATKYGYQSHGLRFAVKRASETVAGFQERINKAARDEAHDGNHTGESGMWTLGRGQTLTTVGSIHSNIWTGTAADLAARGHIAVFPTYGWWNKRPRLNAWNKTSNYALIVTIKTPETDIYTPVANIIDTPIVIET</sequence>
<evidence type="ECO:0000256" key="5">
    <source>
        <dbReference type="PROSITE-ProRule" id="PRU01240"/>
    </source>
</evidence>
<gene>
    <name evidence="7" type="ORF">KAJ83_06730</name>
</gene>
<keyword evidence="8" id="KW-1185">Reference proteome</keyword>
<dbReference type="InterPro" id="IPR036852">
    <property type="entry name" value="Peptidase_S8/S53_dom_sf"/>
</dbReference>
<dbReference type="Gene3D" id="3.40.50.200">
    <property type="entry name" value="Peptidase S8/S53 domain"/>
    <property type="match status" value="1"/>
</dbReference>
<evidence type="ECO:0000256" key="2">
    <source>
        <dbReference type="ARBA" id="ARBA00022670"/>
    </source>
</evidence>
<feature type="active site" description="Charge relay system" evidence="5">
    <location>
        <position position="326"/>
    </location>
</feature>
<keyword evidence="3 5" id="KW-0378">Hydrolase</keyword>
<feature type="active site" description="Charge relay system" evidence="5">
    <location>
        <position position="292"/>
    </location>
</feature>
<dbReference type="GO" id="GO:0004252">
    <property type="term" value="F:serine-type endopeptidase activity"/>
    <property type="evidence" value="ECO:0007669"/>
    <property type="project" value="UniProtKB-UniRule"/>
</dbReference>